<dbReference type="AlphaFoldDB" id="W6MV09"/>
<protein>
    <submittedName>
        <fullName evidence="2">Uncharacterized protein</fullName>
    </submittedName>
</protein>
<gene>
    <name evidence="2" type="ORF">KUCA_T00001971001</name>
</gene>
<accession>W6MV09</accession>
<dbReference type="Proteomes" id="UP000019384">
    <property type="component" value="Unassembled WGS sequence"/>
</dbReference>
<reference evidence="2" key="1">
    <citation type="submission" date="2013-12" db="EMBL/GenBank/DDBJ databases">
        <authorList>
            <person name="Genoscope - CEA"/>
        </authorList>
    </citation>
    <scope>NUCLEOTIDE SEQUENCE</scope>
    <source>
        <strain evidence="2">CBS 1993</strain>
    </source>
</reference>
<evidence type="ECO:0000313" key="3">
    <source>
        <dbReference type="Proteomes" id="UP000019384"/>
    </source>
</evidence>
<evidence type="ECO:0000313" key="2">
    <source>
        <dbReference type="EMBL" id="CDK26000.1"/>
    </source>
</evidence>
<sequence>MVPKKYKKIPDSTSDILQVTQNADYRNRLRKAITTEFFPLLSGEITVSDKTAESVGEDPGEEPINSVVAKYIPEDSHEFNQMVVRDNMARRRRHGWAFGGVSKVEKQGEKSGTRALVKNVKNVQVSTNDDADKTSKTVGAIEASQTASSLTAAAAFSKGWPSRPDPRLSITSTKGWKSAANRPQRKGHVLTENTRLSSDPLRLLAIGESVTSEDFLGVKPSKRAMTYEKQYDPVPLRDPYEIERKVRK</sequence>
<evidence type="ECO:0000256" key="1">
    <source>
        <dbReference type="SAM" id="MobiDB-lite"/>
    </source>
</evidence>
<keyword evidence="3" id="KW-1185">Reference proteome</keyword>
<name>W6MV09_9ASCO</name>
<dbReference type="EMBL" id="HG793126">
    <property type="protein sequence ID" value="CDK26000.1"/>
    <property type="molecule type" value="Genomic_DNA"/>
</dbReference>
<reference evidence="2" key="2">
    <citation type="submission" date="2014-02" db="EMBL/GenBank/DDBJ databases">
        <title>Complete DNA sequence of /Kuraishia capsulata/ illustrates novel genomic features among budding yeasts (/Saccharomycotina/).</title>
        <authorList>
            <person name="Morales L."/>
            <person name="Noel B."/>
            <person name="Porcel B."/>
            <person name="Marcet-Houben M."/>
            <person name="Hullo M-F."/>
            <person name="Sacerdot C."/>
            <person name="Tekaia F."/>
            <person name="Leh-Louis V."/>
            <person name="Despons L."/>
            <person name="Khanna V."/>
            <person name="Aury J-M."/>
            <person name="Barbe V."/>
            <person name="Couloux A."/>
            <person name="Labadie K."/>
            <person name="Pelletier E."/>
            <person name="Souciet J-L."/>
            <person name="Boekhout T."/>
            <person name="Gabaldon T."/>
            <person name="Wincker P."/>
            <person name="Dujon B."/>
        </authorList>
    </citation>
    <scope>NUCLEOTIDE SEQUENCE</scope>
    <source>
        <strain evidence="2">CBS 1993</strain>
    </source>
</reference>
<dbReference type="HOGENOM" id="CLU_1120310_0_0_1"/>
<feature type="region of interest" description="Disordered" evidence="1">
    <location>
        <begin position="155"/>
        <end position="186"/>
    </location>
</feature>
<proteinExistence type="predicted"/>
<organism evidence="2 3">
    <name type="scientific">Kuraishia capsulata CBS 1993</name>
    <dbReference type="NCBI Taxonomy" id="1382522"/>
    <lineage>
        <taxon>Eukaryota</taxon>
        <taxon>Fungi</taxon>
        <taxon>Dikarya</taxon>
        <taxon>Ascomycota</taxon>
        <taxon>Saccharomycotina</taxon>
        <taxon>Pichiomycetes</taxon>
        <taxon>Pichiales</taxon>
        <taxon>Pichiaceae</taxon>
        <taxon>Kuraishia</taxon>
    </lineage>
</organism>
<dbReference type="RefSeq" id="XP_022458010.1">
    <property type="nucleotide sequence ID" value="XM_022604205.1"/>
</dbReference>
<dbReference type="GeneID" id="34519398"/>